<gene>
    <name evidence="7" type="ORF">FB555_000135</name>
</gene>
<feature type="transmembrane region" description="Helical" evidence="6">
    <location>
        <begin position="254"/>
        <end position="275"/>
    </location>
</feature>
<dbReference type="PANTHER" id="PTHR21716">
    <property type="entry name" value="TRANSMEMBRANE PROTEIN"/>
    <property type="match status" value="1"/>
</dbReference>
<feature type="transmembrane region" description="Helical" evidence="6">
    <location>
        <begin position="12"/>
        <end position="30"/>
    </location>
</feature>
<comment type="similarity">
    <text evidence="2">Belongs to the autoinducer-2 exporter (AI-2E) (TC 2.A.86) family.</text>
</comment>
<dbReference type="Proteomes" id="UP000524237">
    <property type="component" value="Unassembled WGS sequence"/>
</dbReference>
<evidence type="ECO:0000256" key="2">
    <source>
        <dbReference type="ARBA" id="ARBA00009773"/>
    </source>
</evidence>
<proteinExistence type="inferred from homology"/>
<dbReference type="AlphaFoldDB" id="A0A7W3PMN9"/>
<feature type="transmembrane region" description="Helical" evidence="6">
    <location>
        <begin position="295"/>
        <end position="318"/>
    </location>
</feature>
<dbReference type="RefSeq" id="WP_182483527.1">
    <property type="nucleotide sequence ID" value="NZ_JACGWU010000001.1"/>
</dbReference>
<protein>
    <submittedName>
        <fullName evidence="7">Putative PurR-regulated permease PerM</fullName>
    </submittedName>
</protein>
<keyword evidence="3 6" id="KW-0812">Transmembrane</keyword>
<evidence type="ECO:0000256" key="3">
    <source>
        <dbReference type="ARBA" id="ARBA00022692"/>
    </source>
</evidence>
<dbReference type="EMBL" id="JACGWU010000001">
    <property type="protein sequence ID" value="MBA8828064.1"/>
    <property type="molecule type" value="Genomic_DNA"/>
</dbReference>
<comment type="caution">
    <text evidence="7">The sequence shown here is derived from an EMBL/GenBank/DDBJ whole genome shotgun (WGS) entry which is preliminary data.</text>
</comment>
<dbReference type="GO" id="GO:0016020">
    <property type="term" value="C:membrane"/>
    <property type="evidence" value="ECO:0007669"/>
    <property type="project" value="UniProtKB-SubCell"/>
</dbReference>
<feature type="transmembrane region" description="Helical" evidence="6">
    <location>
        <begin position="153"/>
        <end position="180"/>
    </location>
</feature>
<feature type="transmembrane region" description="Helical" evidence="6">
    <location>
        <begin position="65"/>
        <end position="90"/>
    </location>
</feature>
<feature type="transmembrane region" description="Helical" evidence="6">
    <location>
        <begin position="36"/>
        <end position="53"/>
    </location>
</feature>
<keyword evidence="8" id="KW-1185">Reference proteome</keyword>
<accession>A0A7W3PMN9</accession>
<dbReference type="Pfam" id="PF01594">
    <property type="entry name" value="AI-2E_transport"/>
    <property type="match status" value="1"/>
</dbReference>
<organism evidence="7 8">
    <name type="scientific">Alpinimonas psychrophila</name>
    <dbReference type="NCBI Taxonomy" id="748908"/>
    <lineage>
        <taxon>Bacteria</taxon>
        <taxon>Bacillati</taxon>
        <taxon>Actinomycetota</taxon>
        <taxon>Actinomycetes</taxon>
        <taxon>Micrococcales</taxon>
        <taxon>Microbacteriaceae</taxon>
        <taxon>Alpinimonas</taxon>
    </lineage>
</organism>
<dbReference type="InterPro" id="IPR002549">
    <property type="entry name" value="AI-2E-like"/>
</dbReference>
<keyword evidence="5 6" id="KW-0472">Membrane</keyword>
<reference evidence="7 8" key="1">
    <citation type="submission" date="2020-07" db="EMBL/GenBank/DDBJ databases">
        <title>Sequencing the genomes of 1000 actinobacteria strains.</title>
        <authorList>
            <person name="Klenk H.-P."/>
        </authorList>
    </citation>
    <scope>NUCLEOTIDE SEQUENCE [LARGE SCALE GENOMIC DNA]</scope>
    <source>
        <strain evidence="7 8">DSM 23737</strain>
    </source>
</reference>
<evidence type="ECO:0000256" key="5">
    <source>
        <dbReference type="ARBA" id="ARBA00023136"/>
    </source>
</evidence>
<evidence type="ECO:0000256" key="1">
    <source>
        <dbReference type="ARBA" id="ARBA00004141"/>
    </source>
</evidence>
<evidence type="ECO:0000256" key="6">
    <source>
        <dbReference type="SAM" id="Phobius"/>
    </source>
</evidence>
<name>A0A7W3PMN9_9MICO</name>
<evidence type="ECO:0000313" key="8">
    <source>
        <dbReference type="Proteomes" id="UP000524237"/>
    </source>
</evidence>
<keyword evidence="4 6" id="KW-1133">Transmembrane helix</keyword>
<dbReference type="GO" id="GO:0055085">
    <property type="term" value="P:transmembrane transport"/>
    <property type="evidence" value="ECO:0007669"/>
    <property type="project" value="TreeGrafter"/>
</dbReference>
<comment type="subcellular location">
    <subcellularLocation>
        <location evidence="1">Membrane</location>
        <topology evidence="1">Multi-pass membrane protein</topology>
    </subcellularLocation>
</comment>
<sequence>MTATHEHAHFSRPARILITVAAASIAIWGIHSARDVIGPLVLAAVLTIVAHPLRYRLERWGWPRWLATAVVVLAVYVALAIFATLLAFAVTQFAQQLPDYADRLTAVSDQLIGWMTSAGIVPTGTESLISGFNTDQLVAVGLSVANSFFDSSVGLILVVAYVIFMAADAAFVPALIAELAERRPRLADSFNAYAVGVRRYVVVNTIFGIFIAVLDGIILVALGIPGPLTWAVLAFITNYIPNIGFVIGVIPPAIIALLIGGWPLAILVIVLYAAANMIQTLVQPIFVGVHVGIGFTLTFVSVIVWAAILGPLGALLAVPMTLLGRMVLIDSDPNGDWAARLTGNLMQKRKPKGSTRDSEG</sequence>
<evidence type="ECO:0000256" key="4">
    <source>
        <dbReference type="ARBA" id="ARBA00022989"/>
    </source>
</evidence>
<feature type="transmembrane region" description="Helical" evidence="6">
    <location>
        <begin position="228"/>
        <end position="247"/>
    </location>
</feature>
<dbReference type="PANTHER" id="PTHR21716:SF64">
    <property type="entry name" value="AI-2 TRANSPORT PROTEIN TQSA"/>
    <property type="match status" value="1"/>
</dbReference>
<feature type="transmembrane region" description="Helical" evidence="6">
    <location>
        <begin position="201"/>
        <end position="222"/>
    </location>
</feature>
<evidence type="ECO:0000313" key="7">
    <source>
        <dbReference type="EMBL" id="MBA8828064.1"/>
    </source>
</evidence>